<dbReference type="Gene3D" id="1.10.575.10">
    <property type="entry name" value="P1 Nuclease"/>
    <property type="match status" value="1"/>
</dbReference>
<organism evidence="1 2">
    <name type="scientific">Ginsengibacter hankyongi</name>
    <dbReference type="NCBI Taxonomy" id="2607284"/>
    <lineage>
        <taxon>Bacteria</taxon>
        <taxon>Pseudomonadati</taxon>
        <taxon>Bacteroidota</taxon>
        <taxon>Chitinophagia</taxon>
        <taxon>Chitinophagales</taxon>
        <taxon>Chitinophagaceae</taxon>
        <taxon>Ginsengibacter</taxon>
    </lineage>
</organism>
<dbReference type="AlphaFoldDB" id="A0A5J5INV5"/>
<accession>A0A5J5INV5</accession>
<sequence>MLKKILLIISLFAITTKSYCWGFYAHKKINYLAVFLLPPQMMILYKPNIEFLTEHAVDPDKRRYAIAAEGPRHFIDIDHYGKYPYTALPHNYKDAAAKFSEDTIIANGIVPWHIQIMLTRLTKAFKEKNFSSIMKNSAEIGHYIADVHVPLHASSNHNGQLTNQIGIHAFWESRIPELLADKQFDFFIGKAAYIKNPGAFIWDRVLESGREADSALVIEKELSRQFPGDKKYSFEKRNNILIRQYSSDYTIAYNKKMNGMVERRMRQAIFAIASFWYTAWVNAGQPDLSALAKQTFLANDLKDFEELNEKWQSGKITGREE</sequence>
<dbReference type="Proteomes" id="UP000326903">
    <property type="component" value="Unassembled WGS sequence"/>
</dbReference>
<protein>
    <submittedName>
        <fullName evidence="1">S1/P1 Nuclease</fullName>
    </submittedName>
</protein>
<reference evidence="1 2" key="1">
    <citation type="submission" date="2019-09" db="EMBL/GenBank/DDBJ databases">
        <title>Draft genome sequence of Ginsengibacter sp. BR5-29.</title>
        <authorList>
            <person name="Im W.-T."/>
        </authorList>
    </citation>
    <scope>NUCLEOTIDE SEQUENCE [LARGE SCALE GENOMIC DNA]</scope>
    <source>
        <strain evidence="1 2">BR5-29</strain>
    </source>
</reference>
<evidence type="ECO:0000313" key="1">
    <source>
        <dbReference type="EMBL" id="KAA9042208.1"/>
    </source>
</evidence>
<comment type="caution">
    <text evidence="1">The sequence shown here is derived from an EMBL/GenBank/DDBJ whole genome shotgun (WGS) entry which is preliminary data.</text>
</comment>
<dbReference type="InterPro" id="IPR008947">
    <property type="entry name" value="PLipase_C/P1_nuclease_dom_sf"/>
</dbReference>
<dbReference type="EMBL" id="VYQF01000001">
    <property type="protein sequence ID" value="KAA9042208.1"/>
    <property type="molecule type" value="Genomic_DNA"/>
</dbReference>
<dbReference type="GO" id="GO:0016788">
    <property type="term" value="F:hydrolase activity, acting on ester bonds"/>
    <property type="evidence" value="ECO:0007669"/>
    <property type="project" value="InterPro"/>
</dbReference>
<dbReference type="RefSeq" id="WP_150414337.1">
    <property type="nucleotide sequence ID" value="NZ_VYQF01000001.1"/>
</dbReference>
<proteinExistence type="predicted"/>
<dbReference type="SUPFAM" id="SSF48537">
    <property type="entry name" value="Phospholipase C/P1 nuclease"/>
    <property type="match status" value="1"/>
</dbReference>
<keyword evidence="2" id="KW-1185">Reference proteome</keyword>
<gene>
    <name evidence="1" type="ORF">FW778_09400</name>
</gene>
<evidence type="ECO:0000313" key="2">
    <source>
        <dbReference type="Proteomes" id="UP000326903"/>
    </source>
</evidence>
<name>A0A5J5INV5_9BACT</name>
<dbReference type="CDD" id="cd10981">
    <property type="entry name" value="ZnPC_S1P1"/>
    <property type="match status" value="1"/>
</dbReference>